<protein>
    <submittedName>
        <fullName evidence="1">Uncharacterized protein</fullName>
    </submittedName>
</protein>
<gene>
    <name evidence="1" type="ORF">H9980_03955</name>
</gene>
<organism evidence="1 2">
    <name type="scientific">Candidatus Erysipelatoclostridium merdavium</name>
    <dbReference type="NCBI Taxonomy" id="2838566"/>
    <lineage>
        <taxon>Bacteria</taxon>
        <taxon>Bacillati</taxon>
        <taxon>Bacillota</taxon>
        <taxon>Erysipelotrichia</taxon>
        <taxon>Erysipelotrichales</taxon>
        <taxon>Erysipelotrichales incertae sedis</taxon>
    </lineage>
</organism>
<accession>A0A9D1XKE2</accession>
<name>A0A9D1XKE2_9FIRM</name>
<dbReference type="EMBL" id="DXET01000089">
    <property type="protein sequence ID" value="HIX81113.1"/>
    <property type="molecule type" value="Genomic_DNA"/>
</dbReference>
<dbReference type="Proteomes" id="UP000886724">
    <property type="component" value="Unassembled WGS sequence"/>
</dbReference>
<evidence type="ECO:0000313" key="2">
    <source>
        <dbReference type="Proteomes" id="UP000886724"/>
    </source>
</evidence>
<sequence>MAKVFFPSCKAVASYPEASKKLAAYLKDKYQIDPIGCCKVKGKMLNDDDQAILVCLNCSRVLEGNQQEFIWNIIDQDDNFIFHDYHGIQMTLQDCHLANNKQEVKKAIRSLMKKMNIDIVENEALNDHCPSYEIAGYHLKQKLTEEEKKAYFTNKYNKATTDVIVSYCKYCNDGVLFSNKQGKHILELLFPIK</sequence>
<reference evidence="1" key="1">
    <citation type="journal article" date="2021" name="PeerJ">
        <title>Extensive microbial diversity within the chicken gut microbiome revealed by metagenomics and culture.</title>
        <authorList>
            <person name="Gilroy R."/>
            <person name="Ravi A."/>
            <person name="Getino M."/>
            <person name="Pursley I."/>
            <person name="Horton D.L."/>
            <person name="Alikhan N.F."/>
            <person name="Baker D."/>
            <person name="Gharbi K."/>
            <person name="Hall N."/>
            <person name="Watson M."/>
            <person name="Adriaenssens E.M."/>
            <person name="Foster-Nyarko E."/>
            <person name="Jarju S."/>
            <person name="Secka A."/>
            <person name="Antonio M."/>
            <person name="Oren A."/>
            <person name="Chaudhuri R.R."/>
            <person name="La Ragione R."/>
            <person name="Hildebrand F."/>
            <person name="Pallen M.J."/>
        </authorList>
    </citation>
    <scope>NUCLEOTIDE SEQUENCE</scope>
    <source>
        <strain evidence="1">ChiGjej1B1-14440</strain>
    </source>
</reference>
<evidence type="ECO:0000313" key="1">
    <source>
        <dbReference type="EMBL" id="HIX81113.1"/>
    </source>
</evidence>
<reference evidence="1" key="2">
    <citation type="submission" date="2021-04" db="EMBL/GenBank/DDBJ databases">
        <authorList>
            <person name="Gilroy R."/>
        </authorList>
    </citation>
    <scope>NUCLEOTIDE SEQUENCE</scope>
    <source>
        <strain evidence="1">ChiGjej1B1-14440</strain>
    </source>
</reference>
<dbReference type="AlphaFoldDB" id="A0A9D1XKE2"/>
<proteinExistence type="predicted"/>
<comment type="caution">
    <text evidence="1">The sequence shown here is derived from an EMBL/GenBank/DDBJ whole genome shotgun (WGS) entry which is preliminary data.</text>
</comment>